<gene>
    <name evidence="10" type="ORF">UT75_C0001G0131</name>
</gene>
<keyword evidence="4" id="KW-0479">Metal-binding</keyword>
<dbReference type="InterPro" id="IPR015424">
    <property type="entry name" value="PyrdxlP-dep_Trfase"/>
</dbReference>
<accession>A0A0G0TTL6</accession>
<comment type="similarity">
    <text evidence="2">Belongs to the class-V pyridoxal-phosphate-dependent aminotransferase family. NifS/IscS subfamily.</text>
</comment>
<dbReference type="PANTHER" id="PTHR11601">
    <property type="entry name" value="CYSTEINE DESULFURYLASE FAMILY MEMBER"/>
    <property type="match status" value="1"/>
</dbReference>
<evidence type="ECO:0000259" key="9">
    <source>
        <dbReference type="Pfam" id="PF00266"/>
    </source>
</evidence>
<dbReference type="PIRSF" id="PIRSF005572">
    <property type="entry name" value="NifS"/>
    <property type="match status" value="1"/>
</dbReference>
<dbReference type="InterPro" id="IPR016454">
    <property type="entry name" value="Cysteine_dSase"/>
</dbReference>
<evidence type="ECO:0000256" key="7">
    <source>
        <dbReference type="ARBA" id="ARBA00023014"/>
    </source>
</evidence>
<comment type="catalytic activity">
    <reaction evidence="8">
        <text>(sulfur carrier)-H + L-cysteine = (sulfur carrier)-SH + L-alanine</text>
        <dbReference type="Rhea" id="RHEA:43892"/>
        <dbReference type="Rhea" id="RHEA-COMP:14737"/>
        <dbReference type="Rhea" id="RHEA-COMP:14739"/>
        <dbReference type="ChEBI" id="CHEBI:29917"/>
        <dbReference type="ChEBI" id="CHEBI:35235"/>
        <dbReference type="ChEBI" id="CHEBI:57972"/>
        <dbReference type="ChEBI" id="CHEBI:64428"/>
        <dbReference type="EC" id="2.8.1.7"/>
    </reaction>
</comment>
<evidence type="ECO:0000256" key="1">
    <source>
        <dbReference type="ARBA" id="ARBA00001933"/>
    </source>
</evidence>
<comment type="caution">
    <text evidence="10">The sequence shown here is derived from an EMBL/GenBank/DDBJ whole genome shotgun (WGS) entry which is preliminary data.</text>
</comment>
<evidence type="ECO:0000313" key="11">
    <source>
        <dbReference type="Proteomes" id="UP000034072"/>
    </source>
</evidence>
<keyword evidence="7" id="KW-0411">Iron-sulfur</keyword>
<dbReference type="Proteomes" id="UP000034072">
    <property type="component" value="Unassembled WGS sequence"/>
</dbReference>
<comment type="cofactor">
    <cofactor evidence="1">
        <name>pyridoxal 5'-phosphate</name>
        <dbReference type="ChEBI" id="CHEBI:597326"/>
    </cofactor>
</comment>
<evidence type="ECO:0000256" key="8">
    <source>
        <dbReference type="ARBA" id="ARBA00050776"/>
    </source>
</evidence>
<dbReference type="GO" id="GO:0051536">
    <property type="term" value="F:iron-sulfur cluster binding"/>
    <property type="evidence" value="ECO:0007669"/>
    <property type="project" value="UniProtKB-KW"/>
</dbReference>
<name>A0A0G0TTL6_9BACT</name>
<feature type="domain" description="Aminotransferase class V" evidence="9">
    <location>
        <begin position="23"/>
        <end position="391"/>
    </location>
</feature>
<dbReference type="PATRIC" id="fig|1619033.3.peg.134"/>
<dbReference type="Gene3D" id="3.90.1150.10">
    <property type="entry name" value="Aspartate Aminotransferase, domain 1"/>
    <property type="match status" value="1"/>
</dbReference>
<dbReference type="AlphaFoldDB" id="A0A0G0TTL6"/>
<dbReference type="Gene3D" id="3.40.640.10">
    <property type="entry name" value="Type I PLP-dependent aspartate aminotransferase-like (Major domain)"/>
    <property type="match status" value="1"/>
</dbReference>
<dbReference type="Gene3D" id="1.10.260.50">
    <property type="match status" value="1"/>
</dbReference>
<dbReference type="EMBL" id="LBXZ01000001">
    <property type="protein sequence ID" value="KKR41227.1"/>
    <property type="molecule type" value="Genomic_DNA"/>
</dbReference>
<keyword evidence="3" id="KW-0808">Transferase</keyword>
<dbReference type="GO" id="GO:0031071">
    <property type="term" value="F:cysteine desulfurase activity"/>
    <property type="evidence" value="ECO:0007669"/>
    <property type="project" value="UniProtKB-EC"/>
</dbReference>
<sequence>MSAFSLLWSIDRNYVLILLMKEVYLDNAAATPVDSRVLRKMIPYMKNEYGNPSSLHFKGLEAKRAVIVAREKISKIIGGSPFEIIFTSSGTESANLAIFGVAEQYKNIGKHIIVSSIEHAAVFESVKKLQKLGFKITFLKVDAKGYVDLDELKKSLRRDTILVSIIYANNEIGTIQKISQISKIIKTYRNNNNLPILHIDACQAPCLLSMNAGSLGADLLTLNSAKVYGPKGVGLLFKNKRITISPTILGGGQERGLRSGTENVAGIIGFTEALGISDKMRASETKRLSAIKKYAIQKIYGKYPEAIFNGDTENGLASIINVSIPSKVAERMVLDLSIKGVCISSGSACIQADSEKPSRVLSAIGLTRERALASIRISMGRETTKKDIDYLMKYL</sequence>
<evidence type="ECO:0000313" key="10">
    <source>
        <dbReference type="EMBL" id="KKR41227.1"/>
    </source>
</evidence>
<keyword evidence="5" id="KW-0663">Pyridoxal phosphate</keyword>
<evidence type="ECO:0000256" key="3">
    <source>
        <dbReference type="ARBA" id="ARBA00022679"/>
    </source>
</evidence>
<dbReference type="InterPro" id="IPR015421">
    <property type="entry name" value="PyrdxlP-dep_Trfase_major"/>
</dbReference>
<dbReference type="Pfam" id="PF00266">
    <property type="entry name" value="Aminotran_5"/>
    <property type="match status" value="1"/>
</dbReference>
<proteinExistence type="inferred from homology"/>
<keyword evidence="6" id="KW-0408">Iron</keyword>
<protein>
    <submittedName>
        <fullName evidence="10">Cysteine desulfurase</fullName>
    </submittedName>
</protein>
<evidence type="ECO:0000256" key="6">
    <source>
        <dbReference type="ARBA" id="ARBA00023004"/>
    </source>
</evidence>
<evidence type="ECO:0000256" key="2">
    <source>
        <dbReference type="ARBA" id="ARBA00006490"/>
    </source>
</evidence>
<dbReference type="GO" id="GO:0046872">
    <property type="term" value="F:metal ion binding"/>
    <property type="evidence" value="ECO:0007669"/>
    <property type="project" value="UniProtKB-KW"/>
</dbReference>
<evidence type="ECO:0000256" key="5">
    <source>
        <dbReference type="ARBA" id="ARBA00022898"/>
    </source>
</evidence>
<evidence type="ECO:0000256" key="4">
    <source>
        <dbReference type="ARBA" id="ARBA00022723"/>
    </source>
</evidence>
<dbReference type="SUPFAM" id="SSF53383">
    <property type="entry name" value="PLP-dependent transferases"/>
    <property type="match status" value="1"/>
</dbReference>
<reference evidence="10 11" key="1">
    <citation type="journal article" date="2015" name="Nature">
        <title>rRNA introns, odd ribosomes, and small enigmatic genomes across a large radiation of phyla.</title>
        <authorList>
            <person name="Brown C.T."/>
            <person name="Hug L.A."/>
            <person name="Thomas B.C."/>
            <person name="Sharon I."/>
            <person name="Castelle C.J."/>
            <person name="Singh A."/>
            <person name="Wilkins M.J."/>
            <person name="Williams K.H."/>
            <person name="Banfield J.F."/>
        </authorList>
    </citation>
    <scope>NUCLEOTIDE SEQUENCE [LARGE SCALE GENOMIC DNA]</scope>
</reference>
<dbReference type="InterPro" id="IPR000192">
    <property type="entry name" value="Aminotrans_V_dom"/>
</dbReference>
<dbReference type="InterPro" id="IPR015422">
    <property type="entry name" value="PyrdxlP-dep_Trfase_small"/>
</dbReference>
<dbReference type="PANTHER" id="PTHR11601:SF34">
    <property type="entry name" value="CYSTEINE DESULFURASE"/>
    <property type="match status" value="1"/>
</dbReference>
<organism evidence="10 11">
    <name type="scientific">Candidatus Yanofskybacteria bacterium GW2011_GWE2_40_11</name>
    <dbReference type="NCBI Taxonomy" id="1619033"/>
    <lineage>
        <taxon>Bacteria</taxon>
        <taxon>Candidatus Yanofskyibacteriota</taxon>
    </lineage>
</organism>